<dbReference type="AlphaFoldDB" id="A0A8H4QT26"/>
<organism evidence="3 4">
    <name type="scientific">Cudoniella acicularis</name>
    <dbReference type="NCBI Taxonomy" id="354080"/>
    <lineage>
        <taxon>Eukaryota</taxon>
        <taxon>Fungi</taxon>
        <taxon>Dikarya</taxon>
        <taxon>Ascomycota</taxon>
        <taxon>Pezizomycotina</taxon>
        <taxon>Leotiomycetes</taxon>
        <taxon>Helotiales</taxon>
        <taxon>Tricladiaceae</taxon>
        <taxon>Cudoniella</taxon>
    </lineage>
</organism>
<evidence type="ECO:0000256" key="2">
    <source>
        <dbReference type="SAM" id="MobiDB-lite"/>
    </source>
</evidence>
<dbReference type="Proteomes" id="UP000566819">
    <property type="component" value="Unassembled WGS sequence"/>
</dbReference>
<feature type="compositionally biased region" description="Low complexity" evidence="2">
    <location>
        <begin position="1"/>
        <end position="17"/>
    </location>
</feature>
<name>A0A8H4QT26_9HELO</name>
<gene>
    <name evidence="3" type="ORF">G7Y89_g15198</name>
</gene>
<feature type="region of interest" description="Disordered" evidence="2">
    <location>
        <begin position="1"/>
        <end position="25"/>
    </location>
</feature>
<keyword evidence="4" id="KW-1185">Reference proteome</keyword>
<sequence length="90" mass="10105">MFGRIGSNLSAASSGAATPTNVHTPVEELDMDMARAKKLLELYEMRGKFREMGDTGLARAKDRVDRVVEKYAKKELEEREKNARAKYLGV</sequence>
<evidence type="ECO:0000313" key="4">
    <source>
        <dbReference type="Proteomes" id="UP000566819"/>
    </source>
</evidence>
<keyword evidence="1" id="KW-0175">Coiled coil</keyword>
<proteinExistence type="predicted"/>
<comment type="caution">
    <text evidence="3">The sequence shown here is derived from an EMBL/GenBank/DDBJ whole genome shotgun (WGS) entry which is preliminary data.</text>
</comment>
<evidence type="ECO:0000256" key="1">
    <source>
        <dbReference type="SAM" id="Coils"/>
    </source>
</evidence>
<accession>A0A8H4QT26</accession>
<evidence type="ECO:0000313" key="3">
    <source>
        <dbReference type="EMBL" id="KAF4616210.1"/>
    </source>
</evidence>
<feature type="coiled-coil region" evidence="1">
    <location>
        <begin position="26"/>
        <end position="77"/>
    </location>
</feature>
<dbReference type="EMBL" id="JAAMPI010002254">
    <property type="protein sequence ID" value="KAF4616210.1"/>
    <property type="molecule type" value="Genomic_DNA"/>
</dbReference>
<reference evidence="3 4" key="1">
    <citation type="submission" date="2020-03" db="EMBL/GenBank/DDBJ databases">
        <title>Draft Genome Sequence of Cudoniella acicularis.</title>
        <authorList>
            <person name="Buettner E."/>
            <person name="Kellner H."/>
        </authorList>
    </citation>
    <scope>NUCLEOTIDE SEQUENCE [LARGE SCALE GENOMIC DNA]</scope>
    <source>
        <strain evidence="3 4">DSM 108380</strain>
    </source>
</reference>
<dbReference type="OrthoDB" id="3519533at2759"/>
<protein>
    <submittedName>
        <fullName evidence="3">Uncharacterized protein</fullName>
    </submittedName>
</protein>